<protein>
    <submittedName>
        <fullName evidence="1">Uncharacterized protein</fullName>
    </submittedName>
</protein>
<gene>
    <name evidence="1" type="ORF">theurythT_29160</name>
</gene>
<proteinExistence type="predicted"/>
<sequence>MRVWDKGMNQQRITRMNTLFEKVLSGNASRDEQMELKLLYKHYINFGRESHQNFNHQPQQVVGHYEY</sequence>
<dbReference type="EMBL" id="BSSU01000015">
    <property type="protein sequence ID" value="GLX83463.1"/>
    <property type="molecule type" value="Genomic_DNA"/>
</dbReference>
<keyword evidence="2" id="KW-1185">Reference proteome</keyword>
<evidence type="ECO:0000313" key="1">
    <source>
        <dbReference type="EMBL" id="GLX83463.1"/>
    </source>
</evidence>
<reference evidence="1 2" key="1">
    <citation type="submission" date="2023-03" db="EMBL/GenBank/DDBJ databases">
        <title>Draft genome sequence of Thalassotalea eurytherma JCM 18482T.</title>
        <authorList>
            <person name="Sawabe T."/>
        </authorList>
    </citation>
    <scope>NUCLEOTIDE SEQUENCE [LARGE SCALE GENOMIC DNA]</scope>
    <source>
        <strain evidence="1 2">JCM 18482</strain>
    </source>
</reference>
<name>A0ABQ6H5M9_9GAMM</name>
<accession>A0ABQ6H5M9</accession>
<comment type="caution">
    <text evidence="1">The sequence shown here is derived from an EMBL/GenBank/DDBJ whole genome shotgun (WGS) entry which is preliminary data.</text>
</comment>
<evidence type="ECO:0000313" key="2">
    <source>
        <dbReference type="Proteomes" id="UP001157133"/>
    </source>
</evidence>
<organism evidence="1 2">
    <name type="scientific">Thalassotalea eurytherma</name>
    <dbReference type="NCBI Taxonomy" id="1144278"/>
    <lineage>
        <taxon>Bacteria</taxon>
        <taxon>Pseudomonadati</taxon>
        <taxon>Pseudomonadota</taxon>
        <taxon>Gammaproteobacteria</taxon>
        <taxon>Alteromonadales</taxon>
        <taxon>Colwelliaceae</taxon>
        <taxon>Thalassotalea</taxon>
    </lineage>
</organism>
<dbReference type="Proteomes" id="UP001157133">
    <property type="component" value="Unassembled WGS sequence"/>
</dbReference>